<feature type="compositionally biased region" description="Polar residues" evidence="1">
    <location>
        <begin position="31"/>
        <end position="42"/>
    </location>
</feature>
<gene>
    <name evidence="4" type="ORF">PVL29_027228</name>
</gene>
<organism evidence="4 5">
    <name type="scientific">Vitis rotundifolia</name>
    <name type="common">Muscadine grape</name>
    <dbReference type="NCBI Taxonomy" id="103349"/>
    <lineage>
        <taxon>Eukaryota</taxon>
        <taxon>Viridiplantae</taxon>
        <taxon>Streptophyta</taxon>
        <taxon>Embryophyta</taxon>
        <taxon>Tracheophyta</taxon>
        <taxon>Spermatophyta</taxon>
        <taxon>Magnoliopsida</taxon>
        <taxon>eudicotyledons</taxon>
        <taxon>Gunneridae</taxon>
        <taxon>Pentapetalae</taxon>
        <taxon>rosids</taxon>
        <taxon>Vitales</taxon>
        <taxon>Vitaceae</taxon>
        <taxon>Viteae</taxon>
        <taxon>Vitis</taxon>
    </lineage>
</organism>
<evidence type="ECO:0000256" key="1">
    <source>
        <dbReference type="SAM" id="MobiDB-lite"/>
    </source>
</evidence>
<accession>A0AA39D4T8</accession>
<keyword evidence="5" id="KW-1185">Reference proteome</keyword>
<name>A0AA39D4T8_VITRO</name>
<dbReference type="PANTHER" id="PTHR31730">
    <property type="entry name" value="OS01G0873900 PROTEIN"/>
    <property type="match status" value="1"/>
</dbReference>
<evidence type="ECO:0000259" key="3">
    <source>
        <dbReference type="Pfam" id="PF11961"/>
    </source>
</evidence>
<evidence type="ECO:0000313" key="4">
    <source>
        <dbReference type="EMBL" id="KAJ9671141.1"/>
    </source>
</evidence>
<feature type="region of interest" description="Disordered" evidence="1">
    <location>
        <begin position="16"/>
        <end position="81"/>
    </location>
</feature>
<protein>
    <submittedName>
        <fullName evidence="4">Uncharacterized protein</fullName>
    </submittedName>
</protein>
<dbReference type="Pfam" id="PF05003">
    <property type="entry name" value="DUF668"/>
    <property type="match status" value="1"/>
</dbReference>
<reference evidence="4 5" key="1">
    <citation type="journal article" date="2023" name="BMC Biotechnol.">
        <title>Vitis rotundifolia cv Carlos genome sequencing.</title>
        <authorList>
            <person name="Huff M."/>
            <person name="Hulse-Kemp A."/>
            <person name="Scheffler B."/>
            <person name="Youngblood R."/>
            <person name="Simpson S."/>
            <person name="Babiker E."/>
            <person name="Staton M."/>
        </authorList>
    </citation>
    <scope>NUCLEOTIDE SEQUENCE [LARGE SCALE GENOMIC DNA]</scope>
    <source>
        <tissue evidence="4">Leaf</tissue>
    </source>
</reference>
<dbReference type="InterPro" id="IPR021864">
    <property type="entry name" value="DUF3475"/>
</dbReference>
<evidence type="ECO:0000313" key="5">
    <source>
        <dbReference type="Proteomes" id="UP001168098"/>
    </source>
</evidence>
<dbReference type="AlphaFoldDB" id="A0AA39D4T8"/>
<dbReference type="Proteomes" id="UP001168098">
    <property type="component" value="Unassembled WGS sequence"/>
</dbReference>
<feature type="domain" description="DUF3475" evidence="3">
    <location>
        <begin position="165"/>
        <end position="221"/>
    </location>
</feature>
<comment type="caution">
    <text evidence="4">The sequence shown here is derived from an EMBL/GenBank/DDBJ whole genome shotgun (WGS) entry which is preliminary data.</text>
</comment>
<feature type="compositionally biased region" description="Polar residues" evidence="1">
    <location>
        <begin position="604"/>
        <end position="613"/>
    </location>
</feature>
<dbReference type="InterPro" id="IPR045021">
    <property type="entry name" value="PSI1/2/3"/>
</dbReference>
<dbReference type="InterPro" id="IPR007700">
    <property type="entry name" value="DUF668"/>
</dbReference>
<proteinExistence type="predicted"/>
<feature type="domain" description="DUF668" evidence="2">
    <location>
        <begin position="384"/>
        <end position="469"/>
    </location>
</feature>
<feature type="compositionally biased region" description="Polar residues" evidence="1">
    <location>
        <begin position="536"/>
        <end position="560"/>
    </location>
</feature>
<dbReference type="Pfam" id="PF11961">
    <property type="entry name" value="DUF3475"/>
    <property type="match status" value="1"/>
</dbReference>
<feature type="region of interest" description="Disordered" evidence="1">
    <location>
        <begin position="525"/>
        <end position="617"/>
    </location>
</feature>
<sequence>MGGCCSKKRVDKSSLYAAGRGGNYGPGVAYQPTQVSLNSGGMSPQVRENMEKELPESEDVSEPKKLREPSPNHQKAMPGYANNMGDFYDGIPRYTRARSLKSRSLRSQGAVAKVSEVSTRLGKAGSLGLGKAVEVLDTLSSTVINLNPTGGFASGGGTKGNEMSILAFEVANTIVKASNLMQFLSKRSMRHLKEVVLPSEGVQRLVSTDMDELLRIVVADKREELKIFVGEVVRFGNHCRDPQWHNLDLYFEKHSRGLTFQKHLKEEADIVMQQLMTLVQYTAELYHELGMLERYEQDYQQKRLEDAISNGPKGGGLAILRSELKNQKKLVRNLKKKSLWSRSLEEVMEKLVDIVHFLHLEIHNTFGTVDSDTPVNGSVGDHQRLGPAGLALHYANIVMQIDALVAKSSNMPPSIRDALYQNLPPSIKSALRSKIQSFHVKEELTVTEIKAEMEKTLQWLVPLATNTAKAHHGFGWVGEWAGTGKAAVQTDVIQIATFHHADKEKTEAFILEQILWLQHLASRSQHGTDGGGVRSTIKSPTSSSTHKPNQQPNDKATNAPSPILTEKDQVMLQNMSKKKRASRISKSQDFDSVKTGLRNHNRLSKSGSYSPTRGSKELAPVTRLSSGLPVIDFGIDKKKALDVIDRVDTVR</sequence>
<evidence type="ECO:0000259" key="2">
    <source>
        <dbReference type="Pfam" id="PF05003"/>
    </source>
</evidence>
<dbReference type="EMBL" id="JARBHA010000020">
    <property type="protein sequence ID" value="KAJ9671141.1"/>
    <property type="molecule type" value="Genomic_DNA"/>
</dbReference>
<dbReference type="GO" id="GO:0045927">
    <property type="term" value="P:positive regulation of growth"/>
    <property type="evidence" value="ECO:0007669"/>
    <property type="project" value="InterPro"/>
</dbReference>
<dbReference type="PANTHER" id="PTHR31730:SF2">
    <property type="entry name" value="PROTEIN PSK SIMULATOR 3"/>
    <property type="match status" value="1"/>
</dbReference>
<feature type="compositionally biased region" description="Basic and acidic residues" evidence="1">
    <location>
        <begin position="48"/>
        <end position="70"/>
    </location>
</feature>